<dbReference type="OrthoDB" id="10262320at2759"/>
<dbReference type="PANTHER" id="PTHR19981:SF1">
    <property type="entry name" value="RHEA, ISOFORM B"/>
    <property type="match status" value="1"/>
</dbReference>
<dbReference type="InterPro" id="IPR035964">
    <property type="entry name" value="I/LWEQ_dom_sf"/>
</dbReference>
<dbReference type="GO" id="GO:0030036">
    <property type="term" value="P:actin cytoskeleton organization"/>
    <property type="evidence" value="ECO:0007669"/>
    <property type="project" value="TreeGrafter"/>
</dbReference>
<comment type="subcellular location">
    <subcellularLocation>
        <location evidence="1">Cytoplasm</location>
    </subcellularLocation>
</comment>
<dbReference type="GO" id="GO:0005737">
    <property type="term" value="C:cytoplasm"/>
    <property type="evidence" value="ECO:0007669"/>
    <property type="project" value="UniProtKB-SubCell"/>
</dbReference>
<protein>
    <recommendedName>
        <fullName evidence="9">I/LWEQ domain-containing protein</fullName>
    </recommendedName>
</protein>
<evidence type="ECO:0008006" key="9">
    <source>
        <dbReference type="Google" id="ProtNLM"/>
    </source>
</evidence>
<keyword evidence="2" id="KW-0963">Cytoplasm</keyword>
<keyword evidence="8" id="KW-1185">Reference proteome</keyword>
<dbReference type="Pfam" id="PF21692">
    <property type="entry name" value="Talin_R4"/>
    <property type="match status" value="1"/>
</dbReference>
<evidence type="ECO:0000256" key="1">
    <source>
        <dbReference type="ARBA" id="ARBA00004496"/>
    </source>
</evidence>
<organism evidence="7 8">
    <name type="scientific">Steinernema carpocapsae</name>
    <name type="common">Entomopathogenic nematode</name>
    <dbReference type="NCBI Taxonomy" id="34508"/>
    <lineage>
        <taxon>Eukaryota</taxon>
        <taxon>Metazoa</taxon>
        <taxon>Ecdysozoa</taxon>
        <taxon>Nematoda</taxon>
        <taxon>Chromadorea</taxon>
        <taxon>Rhabditida</taxon>
        <taxon>Tylenchina</taxon>
        <taxon>Panagrolaimomorpha</taxon>
        <taxon>Strongyloidoidea</taxon>
        <taxon>Steinernematidae</taxon>
        <taxon>Steinernema</taxon>
    </lineage>
</organism>
<dbReference type="GO" id="GO:0005178">
    <property type="term" value="F:integrin binding"/>
    <property type="evidence" value="ECO:0007669"/>
    <property type="project" value="TreeGrafter"/>
</dbReference>
<dbReference type="EMBL" id="AZBU02000004">
    <property type="protein sequence ID" value="TKR83174.1"/>
    <property type="molecule type" value="Genomic_DNA"/>
</dbReference>
<dbReference type="SUPFAM" id="SSF47220">
    <property type="entry name" value="alpha-catenin/vinculin-like"/>
    <property type="match status" value="1"/>
</dbReference>
<reference evidence="7 8" key="2">
    <citation type="journal article" date="2019" name="G3 (Bethesda)">
        <title>Hybrid Assembly of the Genome of the Entomopathogenic Nematode Steinernema carpocapsae Identifies the X-Chromosome.</title>
        <authorList>
            <person name="Serra L."/>
            <person name="Macchietto M."/>
            <person name="Macias-Munoz A."/>
            <person name="McGill C.J."/>
            <person name="Rodriguez I.M."/>
            <person name="Rodriguez B."/>
            <person name="Murad R."/>
            <person name="Mortazavi A."/>
        </authorList>
    </citation>
    <scope>NUCLEOTIDE SEQUENCE [LARGE SCALE GENOMIC DNA]</scope>
    <source>
        <strain evidence="7 8">ALL</strain>
    </source>
</reference>
<proteinExistence type="predicted"/>
<dbReference type="InterPro" id="IPR036723">
    <property type="entry name" value="Alpha-catenin/vinculin-like_sf"/>
</dbReference>
<feature type="coiled-coil region" evidence="3">
    <location>
        <begin position="38"/>
        <end position="65"/>
    </location>
</feature>
<feature type="domain" description="Talin R4" evidence="4">
    <location>
        <begin position="12"/>
        <end position="62"/>
    </location>
</feature>
<keyword evidence="3" id="KW-0175">Coiled coil</keyword>
<dbReference type="InterPro" id="IPR054082">
    <property type="entry name" value="Talin_IBS2B"/>
</dbReference>
<comment type="caution">
    <text evidence="7">The sequence shown here is derived from an EMBL/GenBank/DDBJ whole genome shotgun (WGS) entry which is preliminary data.</text>
</comment>
<dbReference type="GO" id="GO:0051015">
    <property type="term" value="F:actin filament binding"/>
    <property type="evidence" value="ECO:0007669"/>
    <property type="project" value="InterPro"/>
</dbReference>
<dbReference type="STRING" id="34508.A0A4U5NK37"/>
<feature type="domain" description="Talin IBS2B" evidence="6">
    <location>
        <begin position="462"/>
        <end position="578"/>
    </location>
</feature>
<dbReference type="InterPro" id="IPR049108">
    <property type="entry name" value="Talin_R4"/>
</dbReference>
<dbReference type="GO" id="GO:0005925">
    <property type="term" value="C:focal adhesion"/>
    <property type="evidence" value="ECO:0007669"/>
    <property type="project" value="TreeGrafter"/>
</dbReference>
<gene>
    <name evidence="7" type="ORF">L596_016804</name>
</gene>
<feature type="domain" description="Talin IBS2B" evidence="6">
    <location>
        <begin position="591"/>
        <end position="650"/>
    </location>
</feature>
<dbReference type="Pfam" id="PF21896">
    <property type="entry name" value="Talin_IBS2B"/>
    <property type="match status" value="2"/>
</dbReference>
<dbReference type="InterPro" id="IPR054060">
    <property type="entry name" value="TLN1-like_RS"/>
</dbReference>
<evidence type="ECO:0000256" key="2">
    <source>
        <dbReference type="ARBA" id="ARBA00022490"/>
    </source>
</evidence>
<accession>A0A4U5NK37</accession>
<evidence type="ECO:0000313" key="8">
    <source>
        <dbReference type="Proteomes" id="UP000298663"/>
    </source>
</evidence>
<evidence type="ECO:0000256" key="3">
    <source>
        <dbReference type="SAM" id="Coils"/>
    </source>
</evidence>
<evidence type="ECO:0000259" key="5">
    <source>
        <dbReference type="Pfam" id="PF21865"/>
    </source>
</evidence>
<dbReference type="GO" id="GO:0005886">
    <property type="term" value="C:plasma membrane"/>
    <property type="evidence" value="ECO:0007669"/>
    <property type="project" value="TreeGrafter"/>
</dbReference>
<feature type="domain" description="Talin 1-like rod-segment" evidence="5">
    <location>
        <begin position="656"/>
        <end position="789"/>
    </location>
</feature>
<dbReference type="GO" id="GO:0098609">
    <property type="term" value="P:cell-cell adhesion"/>
    <property type="evidence" value="ECO:0007669"/>
    <property type="project" value="TreeGrafter"/>
</dbReference>
<evidence type="ECO:0000259" key="6">
    <source>
        <dbReference type="Pfam" id="PF21896"/>
    </source>
</evidence>
<evidence type="ECO:0000259" key="4">
    <source>
        <dbReference type="Pfam" id="PF21692"/>
    </source>
</evidence>
<dbReference type="PANTHER" id="PTHR19981">
    <property type="entry name" value="TALIN"/>
    <property type="match status" value="1"/>
</dbReference>
<sequence length="801" mass="88297">MACFRVPDIFSYPVIQPATRLVEVARRSVSSVSEQSFASKLQQDSQQLSTQLAELRVALNNAQQLNFERQLTHSEDLIRELDHELVEIGRAGRAQQLKPIPGESAERASSSLMNAARQVSSTLAQLVSAATSDDHQHVGASAVDAAQSLRTFTRVSTKCAPREETLPWTNSLLLPARLSDSGRVFDRVREQSHQSQLTEATRSVTNSLRQVLSHLPENVHIDRAIETIRSVDHVREHRTPVELRQAASKLIEATSDLVVNMRAPQQAAAVDVFVKSYTDFHTAVREAIAVQQEPQQRQINETYLMKAREEAVNVLVRMGASASESSNVTHTQALTQSTHELTHTVNTLVENVSRESPWQRECDSALRQIASVRHHLEQALLPVNNDTYYESLDVVTEQSKRLGEGMTGIARHAKKSETQGVCESVHEAADAVCGLARAAAQSAYLIGVADSRSTPGRAAVIDVPQCGRSVTYVKQVCERIAQQNYSQQQLLGDGTEIAKHTSALANICRSASERTNNVTVKKQFINGARDLASSTANLITAIRQMDRQYTETSQRECTEAARSLHTVAEQFERFVDNPDFGPIPAKISPEGQQAQRPVLTSAKTMLDASSSMIETAKSLSDRPTDGQIWQRLAYNSKDVSESIKRLVSAIRDEAPGQGDLDRAIERLNQLIQQVDNASMAAVQQQLPRTTVTEQRVHQQILHGVQSLRNSVLPLQQAATGQAEQIGRCVREQMSTMDSLVQSCIQAASISPNERQQTALFDQCKTVVEAETQLMYACKDAAGNPKAVERASQRQRVCSASQ</sequence>
<dbReference type="Proteomes" id="UP000298663">
    <property type="component" value="Unassembled WGS sequence"/>
</dbReference>
<dbReference type="Pfam" id="PF21865">
    <property type="entry name" value="TLN1-like_RS"/>
    <property type="match status" value="1"/>
</dbReference>
<dbReference type="Gene3D" id="1.20.1420.10">
    <property type="entry name" value="Talin, central domain"/>
    <property type="match status" value="3"/>
</dbReference>
<dbReference type="Gene3D" id="1.20.120.230">
    <property type="entry name" value="Alpha-catenin/vinculin-like"/>
    <property type="match status" value="2"/>
</dbReference>
<dbReference type="SUPFAM" id="SSF109885">
    <property type="entry name" value="I/LWEQ domain"/>
    <property type="match status" value="1"/>
</dbReference>
<evidence type="ECO:0000313" key="7">
    <source>
        <dbReference type="EMBL" id="TKR83174.1"/>
    </source>
</evidence>
<dbReference type="AlphaFoldDB" id="A0A4U5NK37"/>
<name>A0A4U5NK37_STECR</name>
<reference evidence="7 8" key="1">
    <citation type="journal article" date="2015" name="Genome Biol.">
        <title>Comparative genomics of Steinernema reveals deeply conserved gene regulatory networks.</title>
        <authorList>
            <person name="Dillman A.R."/>
            <person name="Macchietto M."/>
            <person name="Porter C.F."/>
            <person name="Rogers A."/>
            <person name="Williams B."/>
            <person name="Antoshechkin I."/>
            <person name="Lee M.M."/>
            <person name="Goodwin Z."/>
            <person name="Lu X."/>
            <person name="Lewis E.E."/>
            <person name="Goodrich-Blair H."/>
            <person name="Stock S.P."/>
            <person name="Adams B.J."/>
            <person name="Sternberg P.W."/>
            <person name="Mortazavi A."/>
        </authorList>
    </citation>
    <scope>NUCLEOTIDE SEQUENCE [LARGE SCALE GENOMIC DNA]</scope>
    <source>
        <strain evidence="7 8">ALL</strain>
    </source>
</reference>